<evidence type="ECO:0008006" key="3">
    <source>
        <dbReference type="Google" id="ProtNLM"/>
    </source>
</evidence>
<dbReference type="Proteomes" id="UP000198310">
    <property type="component" value="Unassembled WGS sequence"/>
</dbReference>
<proteinExistence type="predicted"/>
<accession>A0A238W9E4</accession>
<dbReference type="RefSeq" id="WP_089331970.1">
    <property type="nucleotide sequence ID" value="NZ_FZNS01000002.1"/>
</dbReference>
<organism evidence="1 2">
    <name type="scientific">Hymenobacter mucosus</name>
    <dbReference type="NCBI Taxonomy" id="1411120"/>
    <lineage>
        <taxon>Bacteria</taxon>
        <taxon>Pseudomonadati</taxon>
        <taxon>Bacteroidota</taxon>
        <taxon>Cytophagia</taxon>
        <taxon>Cytophagales</taxon>
        <taxon>Hymenobacteraceae</taxon>
        <taxon>Hymenobacter</taxon>
    </lineage>
</organism>
<protein>
    <recommendedName>
        <fullName evidence="3">STAS domain-containing protein</fullName>
    </recommendedName>
</protein>
<dbReference type="EMBL" id="FZNS01000002">
    <property type="protein sequence ID" value="SNR42843.1"/>
    <property type="molecule type" value="Genomic_DNA"/>
</dbReference>
<evidence type="ECO:0000313" key="1">
    <source>
        <dbReference type="EMBL" id="SNR42843.1"/>
    </source>
</evidence>
<gene>
    <name evidence="1" type="ORF">SAMN06269173_102334</name>
</gene>
<dbReference type="AlphaFoldDB" id="A0A238W9E4"/>
<evidence type="ECO:0000313" key="2">
    <source>
        <dbReference type="Proteomes" id="UP000198310"/>
    </source>
</evidence>
<sequence>MQLLAYRPEYRIYLDRVHNHIVYERLEVQTLVHHMPHFLPDWQRVLAQVEPGFTMLLDVTNTLGPNLQLVPLYLRLRQLFRQAGVGVIAEVLPTNHNMGQLSKLLNQLQFLPVYRFAERAAAAQFLASYSRPYIAAAC</sequence>
<name>A0A238W9E4_9BACT</name>
<keyword evidence="2" id="KW-1185">Reference proteome</keyword>
<reference evidence="2" key="1">
    <citation type="submission" date="2017-06" db="EMBL/GenBank/DDBJ databases">
        <authorList>
            <person name="Varghese N."/>
            <person name="Submissions S."/>
        </authorList>
    </citation>
    <scope>NUCLEOTIDE SEQUENCE [LARGE SCALE GENOMIC DNA]</scope>
    <source>
        <strain evidence="2">DSM 28041</strain>
    </source>
</reference>